<evidence type="ECO:0000256" key="7">
    <source>
        <dbReference type="SAM" id="SignalP"/>
    </source>
</evidence>
<evidence type="ECO:0000256" key="5">
    <source>
        <dbReference type="ARBA" id="ARBA00023008"/>
    </source>
</evidence>
<dbReference type="SUPFAM" id="SSF49503">
    <property type="entry name" value="Cupredoxins"/>
    <property type="match status" value="3"/>
</dbReference>
<keyword evidence="7" id="KW-0732">Signal</keyword>
<gene>
    <name evidence="11" type="ORF">QBC34DRAFT_149439</name>
</gene>
<reference evidence="11" key="2">
    <citation type="submission" date="2023-05" db="EMBL/GenBank/DDBJ databases">
        <authorList>
            <consortium name="Lawrence Berkeley National Laboratory"/>
            <person name="Steindorff A."/>
            <person name="Hensen N."/>
            <person name="Bonometti L."/>
            <person name="Westerberg I."/>
            <person name="Brannstrom I.O."/>
            <person name="Guillou S."/>
            <person name="Cros-Aarteil S."/>
            <person name="Calhoun S."/>
            <person name="Haridas S."/>
            <person name="Kuo A."/>
            <person name="Mondo S."/>
            <person name="Pangilinan J."/>
            <person name="Riley R."/>
            <person name="Labutti K."/>
            <person name="Andreopoulos B."/>
            <person name="Lipzen A."/>
            <person name="Chen C."/>
            <person name="Yanf M."/>
            <person name="Daum C."/>
            <person name="Ng V."/>
            <person name="Clum A."/>
            <person name="Ohm R."/>
            <person name="Martin F."/>
            <person name="Silar P."/>
            <person name="Natvig D."/>
            <person name="Lalanne C."/>
            <person name="Gautier V."/>
            <person name="Ament-Velasquez S.L."/>
            <person name="Kruys A."/>
            <person name="Hutchinson M.I."/>
            <person name="Powell A.J."/>
            <person name="Barry K."/>
            <person name="Miller A.N."/>
            <person name="Grigoriev I.V."/>
            <person name="Debuchy R."/>
            <person name="Gladieux P."/>
            <person name="Thoren M.H."/>
            <person name="Johannesson H."/>
        </authorList>
    </citation>
    <scope>NUCLEOTIDE SEQUENCE</scope>
    <source>
        <strain evidence="11">PSN243</strain>
    </source>
</reference>
<keyword evidence="3" id="KW-0677">Repeat</keyword>
<dbReference type="CDD" id="cd13901">
    <property type="entry name" value="CuRO_3_MaLCC_like"/>
    <property type="match status" value="1"/>
</dbReference>
<proteinExistence type="inferred from homology"/>
<evidence type="ECO:0000259" key="8">
    <source>
        <dbReference type="Pfam" id="PF00394"/>
    </source>
</evidence>
<feature type="domain" description="Plastocyanin-like" evidence="8">
    <location>
        <begin position="201"/>
        <end position="354"/>
    </location>
</feature>
<dbReference type="GO" id="GO:0005507">
    <property type="term" value="F:copper ion binding"/>
    <property type="evidence" value="ECO:0007669"/>
    <property type="project" value="InterPro"/>
</dbReference>
<dbReference type="PANTHER" id="PTHR11709:SF71">
    <property type="entry name" value="OXIDOREDUCTASE TPCJ"/>
    <property type="match status" value="1"/>
</dbReference>
<keyword evidence="6" id="KW-0325">Glycoprotein</keyword>
<reference evidence="11" key="1">
    <citation type="journal article" date="2023" name="Mol. Phylogenet. Evol.">
        <title>Genome-scale phylogeny and comparative genomics of the fungal order Sordariales.</title>
        <authorList>
            <person name="Hensen N."/>
            <person name="Bonometti L."/>
            <person name="Westerberg I."/>
            <person name="Brannstrom I.O."/>
            <person name="Guillou S."/>
            <person name="Cros-Aarteil S."/>
            <person name="Calhoun S."/>
            <person name="Haridas S."/>
            <person name="Kuo A."/>
            <person name="Mondo S."/>
            <person name="Pangilinan J."/>
            <person name="Riley R."/>
            <person name="LaButti K."/>
            <person name="Andreopoulos B."/>
            <person name="Lipzen A."/>
            <person name="Chen C."/>
            <person name="Yan M."/>
            <person name="Daum C."/>
            <person name="Ng V."/>
            <person name="Clum A."/>
            <person name="Steindorff A."/>
            <person name="Ohm R.A."/>
            <person name="Martin F."/>
            <person name="Silar P."/>
            <person name="Natvig D.O."/>
            <person name="Lalanne C."/>
            <person name="Gautier V."/>
            <person name="Ament-Velasquez S.L."/>
            <person name="Kruys A."/>
            <person name="Hutchinson M.I."/>
            <person name="Powell A.J."/>
            <person name="Barry K."/>
            <person name="Miller A.N."/>
            <person name="Grigoriev I.V."/>
            <person name="Debuchy R."/>
            <person name="Gladieux P."/>
            <person name="Hiltunen Thoren M."/>
            <person name="Johannesson H."/>
        </authorList>
    </citation>
    <scope>NUCLEOTIDE SEQUENCE</scope>
    <source>
        <strain evidence="11">PSN243</strain>
    </source>
</reference>
<dbReference type="InterPro" id="IPR008972">
    <property type="entry name" value="Cupredoxin"/>
</dbReference>
<evidence type="ECO:0000256" key="3">
    <source>
        <dbReference type="ARBA" id="ARBA00022737"/>
    </source>
</evidence>
<feature type="chain" id="PRO_5043451676" evidence="7">
    <location>
        <begin position="18"/>
        <end position="589"/>
    </location>
</feature>
<evidence type="ECO:0000256" key="4">
    <source>
        <dbReference type="ARBA" id="ARBA00023002"/>
    </source>
</evidence>
<dbReference type="InterPro" id="IPR002355">
    <property type="entry name" value="Cu_oxidase_Cu_BS"/>
</dbReference>
<keyword evidence="5" id="KW-0186">Copper</keyword>
<dbReference type="InterPro" id="IPR045087">
    <property type="entry name" value="Cu-oxidase_fam"/>
</dbReference>
<sequence length="589" mass="64585">MKQSLASALALAAGTFASIIPHHQPAQLIHEPTLKPRQACENTPTSRECWGDHSIDTNYYEVTPETGRTVEYWLSAEEGPCAPDGYSRICMTFNGTIPGPTIIANWGDNLKIHVTNNMVSNGTAIHWHGVHQRNTVLADGVPGVTQCPIAPGQSMTYEFRATQYGSSWYHSHFSLQYSEGLFGGMIFHGPATADYDEDLGTLLLQDWSHIETFNRWNVAKLGRAPTLESSLINGTNTFDCTGSTDPKCVGGGKKFEMAFVPGTKYLLRLVNVAIDGVFQFSIDGHQLTVIATDFVPIRPYTVDSVQLQIGQRYDVIVTALPSPSAPSYWLRGGWVSRCAPISNIASITGIVRYNTSDTSPPTTTSTITPSSHCLDEPLGSTVPHLPLDVSNIPPPNLVLENLNFTTATSVFQWTLNSSSLVLDWKSPTMDHIFRNESLFPTPYNVVPVGRSSPDAPTEWAVLIIQDVGTINIAHPIHLHGHDFWVLAQQSGRWDGTTGSFNTRNPTRRDVATLPGGGYLAMAFQLDNPGAWLVHCHIAWHASQGLSLEFVEDQGEIVGRVPAGERSQFERVCVGWRGHTPVWEQDDSGI</sequence>
<dbReference type="InterPro" id="IPR001117">
    <property type="entry name" value="Cu-oxidase_2nd"/>
</dbReference>
<feature type="domain" description="Plastocyanin-like" evidence="10">
    <location>
        <begin position="77"/>
        <end position="190"/>
    </location>
</feature>
<evidence type="ECO:0000256" key="6">
    <source>
        <dbReference type="ARBA" id="ARBA00023180"/>
    </source>
</evidence>
<accession>A0AAV9GEP2</accession>
<dbReference type="PROSITE" id="PS00080">
    <property type="entry name" value="MULTICOPPER_OXIDASE2"/>
    <property type="match status" value="1"/>
</dbReference>
<feature type="signal peptide" evidence="7">
    <location>
        <begin position="1"/>
        <end position="17"/>
    </location>
</feature>
<dbReference type="EMBL" id="MU865956">
    <property type="protein sequence ID" value="KAK4446583.1"/>
    <property type="molecule type" value="Genomic_DNA"/>
</dbReference>
<protein>
    <submittedName>
        <fullName evidence="11">Multicopper oxidase-domain-containing protein</fullName>
    </submittedName>
</protein>
<dbReference type="GO" id="GO:0016491">
    <property type="term" value="F:oxidoreductase activity"/>
    <property type="evidence" value="ECO:0007669"/>
    <property type="project" value="UniProtKB-KW"/>
</dbReference>
<name>A0AAV9GEP2_9PEZI</name>
<dbReference type="PROSITE" id="PS00079">
    <property type="entry name" value="MULTICOPPER_OXIDASE1"/>
    <property type="match status" value="1"/>
</dbReference>
<evidence type="ECO:0000259" key="10">
    <source>
        <dbReference type="Pfam" id="PF07732"/>
    </source>
</evidence>
<dbReference type="Pfam" id="PF07732">
    <property type="entry name" value="Cu-oxidase_3"/>
    <property type="match status" value="1"/>
</dbReference>
<dbReference type="FunFam" id="2.60.40.420:FF:000038">
    <property type="entry name" value="Extracellular dihydrogeodin oxidase/laccase"/>
    <property type="match status" value="1"/>
</dbReference>
<dbReference type="InterPro" id="IPR033138">
    <property type="entry name" value="Cu_oxidase_CS"/>
</dbReference>
<evidence type="ECO:0000313" key="11">
    <source>
        <dbReference type="EMBL" id="KAK4446583.1"/>
    </source>
</evidence>
<dbReference type="PANTHER" id="PTHR11709">
    <property type="entry name" value="MULTI-COPPER OXIDASE"/>
    <property type="match status" value="1"/>
</dbReference>
<keyword evidence="4" id="KW-0560">Oxidoreductase</keyword>
<dbReference type="CDD" id="cd13854">
    <property type="entry name" value="CuRO_1_MaLCC_like"/>
    <property type="match status" value="1"/>
</dbReference>
<comment type="caution">
    <text evidence="11">The sequence shown here is derived from an EMBL/GenBank/DDBJ whole genome shotgun (WGS) entry which is preliminary data.</text>
</comment>
<evidence type="ECO:0000256" key="1">
    <source>
        <dbReference type="ARBA" id="ARBA00010609"/>
    </source>
</evidence>
<dbReference type="Pfam" id="PF07731">
    <property type="entry name" value="Cu-oxidase_2"/>
    <property type="match status" value="1"/>
</dbReference>
<keyword evidence="12" id="KW-1185">Reference proteome</keyword>
<dbReference type="Pfam" id="PF00394">
    <property type="entry name" value="Cu-oxidase"/>
    <property type="match status" value="1"/>
</dbReference>
<dbReference type="InterPro" id="IPR011707">
    <property type="entry name" value="Cu-oxidase-like_N"/>
</dbReference>
<organism evidence="11 12">
    <name type="scientific">Podospora aff. communis PSN243</name>
    <dbReference type="NCBI Taxonomy" id="3040156"/>
    <lineage>
        <taxon>Eukaryota</taxon>
        <taxon>Fungi</taxon>
        <taxon>Dikarya</taxon>
        <taxon>Ascomycota</taxon>
        <taxon>Pezizomycotina</taxon>
        <taxon>Sordariomycetes</taxon>
        <taxon>Sordariomycetidae</taxon>
        <taxon>Sordariales</taxon>
        <taxon>Podosporaceae</taxon>
        <taxon>Podospora</taxon>
    </lineage>
</organism>
<feature type="domain" description="Plastocyanin-like" evidence="9">
    <location>
        <begin position="433"/>
        <end position="554"/>
    </location>
</feature>
<evidence type="ECO:0000256" key="2">
    <source>
        <dbReference type="ARBA" id="ARBA00022723"/>
    </source>
</evidence>
<dbReference type="Proteomes" id="UP001321760">
    <property type="component" value="Unassembled WGS sequence"/>
</dbReference>
<dbReference type="Gene3D" id="2.60.40.420">
    <property type="entry name" value="Cupredoxins - blue copper proteins"/>
    <property type="match status" value="3"/>
</dbReference>
<keyword evidence="2" id="KW-0479">Metal-binding</keyword>
<dbReference type="FunFam" id="2.60.40.420:FF:000021">
    <property type="entry name" value="Extracellular dihydrogeodin oxidase/laccase"/>
    <property type="match status" value="1"/>
</dbReference>
<comment type="similarity">
    <text evidence="1">Belongs to the multicopper oxidase family.</text>
</comment>
<dbReference type="CDD" id="cd13880">
    <property type="entry name" value="CuRO_2_MaLCC_like"/>
    <property type="match status" value="1"/>
</dbReference>
<dbReference type="AlphaFoldDB" id="A0AAV9GEP2"/>
<evidence type="ECO:0000259" key="9">
    <source>
        <dbReference type="Pfam" id="PF07731"/>
    </source>
</evidence>
<dbReference type="InterPro" id="IPR011706">
    <property type="entry name" value="Cu-oxidase_C"/>
</dbReference>
<evidence type="ECO:0000313" key="12">
    <source>
        <dbReference type="Proteomes" id="UP001321760"/>
    </source>
</evidence>